<protein>
    <submittedName>
        <fullName evidence="3">Short-chain oxidoreductase</fullName>
    </submittedName>
</protein>
<gene>
    <name evidence="3" type="ORF">QBC40DRAFT_94391</name>
</gene>
<dbReference type="SUPFAM" id="SSF51735">
    <property type="entry name" value="NAD(P)-binding Rossmann-fold domains"/>
    <property type="match status" value="1"/>
</dbReference>
<dbReference type="Proteomes" id="UP001303160">
    <property type="component" value="Unassembled WGS sequence"/>
</dbReference>
<dbReference type="AlphaFoldDB" id="A0AAN6XD14"/>
<evidence type="ECO:0000313" key="3">
    <source>
        <dbReference type="EMBL" id="KAK4198274.1"/>
    </source>
</evidence>
<evidence type="ECO:0000313" key="4">
    <source>
        <dbReference type="Proteomes" id="UP001303160"/>
    </source>
</evidence>
<dbReference type="EMBL" id="MU863948">
    <property type="protein sequence ID" value="KAK4198274.1"/>
    <property type="molecule type" value="Genomic_DNA"/>
</dbReference>
<sequence>MSNDPPQGLTFLITGTSSGFGLLLSRLVLEQGHNLIATSRSPSRTPDVVAEILSHPGPGSRQWLQLDVNDLSSPNLINDLERSQNIAIDVLVNNAGFSIHAPAELLEEDELRGMMDTMYFGPARLMRVVLPFMRQRKRGVIVNMSSGAGLEGRESMAGYAAAKAALDGFSKVLGQEVAAAGIRVLTVQLGAFDTTMGDNARAGRRYREENLPGEYVGSMADQITKMLTEGGLAGFADGDPRKAVRAVYEVIVGEGAGADKEKERMLPLGRDVAVRIGEVIATYRRALEVFGDICNNVYRSQS</sequence>
<dbReference type="PRINTS" id="PR00080">
    <property type="entry name" value="SDRFAMILY"/>
</dbReference>
<reference evidence="3" key="2">
    <citation type="submission" date="2023-05" db="EMBL/GenBank/DDBJ databases">
        <authorList>
            <consortium name="Lawrence Berkeley National Laboratory"/>
            <person name="Steindorff A."/>
            <person name="Hensen N."/>
            <person name="Bonometti L."/>
            <person name="Westerberg I."/>
            <person name="Brannstrom I.O."/>
            <person name="Guillou S."/>
            <person name="Cros-Aarteil S."/>
            <person name="Calhoun S."/>
            <person name="Haridas S."/>
            <person name="Kuo A."/>
            <person name="Mondo S."/>
            <person name="Pangilinan J."/>
            <person name="Riley R."/>
            <person name="Labutti K."/>
            <person name="Andreopoulos B."/>
            <person name="Lipzen A."/>
            <person name="Chen C."/>
            <person name="Yanf M."/>
            <person name="Daum C."/>
            <person name="Ng V."/>
            <person name="Clum A."/>
            <person name="Ohm R."/>
            <person name="Martin F."/>
            <person name="Silar P."/>
            <person name="Natvig D."/>
            <person name="Lalanne C."/>
            <person name="Gautier V."/>
            <person name="Ament-Velasquez S.L."/>
            <person name="Kruys A."/>
            <person name="Hutchinson M.I."/>
            <person name="Powell A.J."/>
            <person name="Barry K."/>
            <person name="Miller A.N."/>
            <person name="Grigoriev I.V."/>
            <person name="Debuchy R."/>
            <person name="Gladieux P."/>
            <person name="Thoren M.H."/>
            <person name="Johannesson H."/>
        </authorList>
    </citation>
    <scope>NUCLEOTIDE SEQUENCE</scope>
    <source>
        <strain evidence="3">CBS 315.58</strain>
    </source>
</reference>
<name>A0AAN6XD14_9PEZI</name>
<dbReference type="InterPro" id="IPR020904">
    <property type="entry name" value="Sc_DH/Rdtase_CS"/>
</dbReference>
<evidence type="ECO:0000256" key="1">
    <source>
        <dbReference type="ARBA" id="ARBA00022857"/>
    </source>
</evidence>
<dbReference type="InterPro" id="IPR002347">
    <property type="entry name" value="SDR_fam"/>
</dbReference>
<comment type="caution">
    <text evidence="3">The sequence shown here is derived from an EMBL/GenBank/DDBJ whole genome shotgun (WGS) entry which is preliminary data.</text>
</comment>
<comment type="similarity">
    <text evidence="2">Belongs to the short-chain dehydrogenases/reductases (SDR) family.</text>
</comment>
<dbReference type="Gene3D" id="3.40.50.720">
    <property type="entry name" value="NAD(P)-binding Rossmann-like Domain"/>
    <property type="match status" value="1"/>
</dbReference>
<dbReference type="PRINTS" id="PR00081">
    <property type="entry name" value="GDHRDH"/>
</dbReference>
<dbReference type="Pfam" id="PF00106">
    <property type="entry name" value="adh_short"/>
    <property type="match status" value="1"/>
</dbReference>
<evidence type="ECO:0000256" key="2">
    <source>
        <dbReference type="RuleBase" id="RU000363"/>
    </source>
</evidence>
<dbReference type="PROSITE" id="PS00061">
    <property type="entry name" value="ADH_SHORT"/>
    <property type="match status" value="1"/>
</dbReference>
<accession>A0AAN6XD14</accession>
<dbReference type="PANTHER" id="PTHR43976:SF6">
    <property type="entry name" value="OXIDOREDUCTASE, PUTATIVE (AFU_ORTHOLOGUE AFUA_1G13950)-RELATED"/>
    <property type="match status" value="1"/>
</dbReference>
<dbReference type="PANTHER" id="PTHR43976">
    <property type="entry name" value="SHORT CHAIN DEHYDROGENASE"/>
    <property type="match status" value="1"/>
</dbReference>
<proteinExistence type="inferred from homology"/>
<reference evidence="3" key="1">
    <citation type="journal article" date="2023" name="Mol. Phylogenet. Evol.">
        <title>Genome-scale phylogeny and comparative genomics of the fungal order Sordariales.</title>
        <authorList>
            <person name="Hensen N."/>
            <person name="Bonometti L."/>
            <person name="Westerberg I."/>
            <person name="Brannstrom I.O."/>
            <person name="Guillou S."/>
            <person name="Cros-Aarteil S."/>
            <person name="Calhoun S."/>
            <person name="Haridas S."/>
            <person name="Kuo A."/>
            <person name="Mondo S."/>
            <person name="Pangilinan J."/>
            <person name="Riley R."/>
            <person name="LaButti K."/>
            <person name="Andreopoulos B."/>
            <person name="Lipzen A."/>
            <person name="Chen C."/>
            <person name="Yan M."/>
            <person name="Daum C."/>
            <person name="Ng V."/>
            <person name="Clum A."/>
            <person name="Steindorff A."/>
            <person name="Ohm R.A."/>
            <person name="Martin F."/>
            <person name="Silar P."/>
            <person name="Natvig D.O."/>
            <person name="Lalanne C."/>
            <person name="Gautier V."/>
            <person name="Ament-Velasquez S.L."/>
            <person name="Kruys A."/>
            <person name="Hutchinson M.I."/>
            <person name="Powell A.J."/>
            <person name="Barry K."/>
            <person name="Miller A.N."/>
            <person name="Grigoriev I.V."/>
            <person name="Debuchy R."/>
            <person name="Gladieux P."/>
            <person name="Hiltunen Thoren M."/>
            <person name="Johannesson H."/>
        </authorList>
    </citation>
    <scope>NUCLEOTIDE SEQUENCE</scope>
    <source>
        <strain evidence="3">CBS 315.58</strain>
    </source>
</reference>
<organism evidence="3 4">
    <name type="scientific">Triangularia verruculosa</name>
    <dbReference type="NCBI Taxonomy" id="2587418"/>
    <lineage>
        <taxon>Eukaryota</taxon>
        <taxon>Fungi</taxon>
        <taxon>Dikarya</taxon>
        <taxon>Ascomycota</taxon>
        <taxon>Pezizomycotina</taxon>
        <taxon>Sordariomycetes</taxon>
        <taxon>Sordariomycetidae</taxon>
        <taxon>Sordariales</taxon>
        <taxon>Podosporaceae</taxon>
        <taxon>Triangularia</taxon>
    </lineage>
</organism>
<keyword evidence="4" id="KW-1185">Reference proteome</keyword>
<keyword evidence="1" id="KW-0521">NADP</keyword>
<dbReference type="InterPro" id="IPR051911">
    <property type="entry name" value="SDR_oxidoreductase"/>
</dbReference>
<dbReference type="InterPro" id="IPR036291">
    <property type="entry name" value="NAD(P)-bd_dom_sf"/>
</dbReference>